<keyword evidence="6" id="KW-1185">Reference proteome</keyword>
<dbReference type="InterPro" id="IPR053134">
    <property type="entry name" value="RNA-dir_DNA_polymerase"/>
</dbReference>
<dbReference type="CDD" id="cd01647">
    <property type="entry name" value="RT_LTR"/>
    <property type="match status" value="1"/>
</dbReference>
<dbReference type="EMBL" id="QPKB01000008">
    <property type="protein sequence ID" value="RWR90875.1"/>
    <property type="molecule type" value="Genomic_DNA"/>
</dbReference>
<keyword evidence="3" id="KW-1133">Transmembrane helix</keyword>
<evidence type="ECO:0000259" key="4">
    <source>
        <dbReference type="Pfam" id="PF00078"/>
    </source>
</evidence>
<evidence type="ECO:0000313" key="6">
    <source>
        <dbReference type="Proteomes" id="UP000283530"/>
    </source>
</evidence>
<accession>A0A443PJD9</accession>
<keyword evidence="5" id="KW-0808">Transferase</keyword>
<feature type="transmembrane region" description="Helical" evidence="3">
    <location>
        <begin position="824"/>
        <end position="851"/>
    </location>
</feature>
<feature type="coiled-coil region" evidence="1">
    <location>
        <begin position="943"/>
        <end position="970"/>
    </location>
</feature>
<protein>
    <submittedName>
        <fullName evidence="5">RNA-directed DNA polymerase</fullName>
    </submittedName>
</protein>
<dbReference type="InterPro" id="IPR043502">
    <property type="entry name" value="DNA/RNA_pol_sf"/>
</dbReference>
<keyword evidence="3" id="KW-0812">Transmembrane</keyword>
<dbReference type="InterPro" id="IPR000477">
    <property type="entry name" value="RT_dom"/>
</dbReference>
<dbReference type="Gene3D" id="3.30.70.270">
    <property type="match status" value="1"/>
</dbReference>
<dbReference type="Pfam" id="PF03004">
    <property type="entry name" value="Transposase_24"/>
    <property type="match status" value="1"/>
</dbReference>
<sequence>MLDMSSSSQTGDRPARMDTQASTSGTQARRTRGPNRCIALTNQRERIVVECNEYGQPIGRNERLLSSYLGVIARDGQKAPLNYSDWRRMPAERTMDMWQAIQARFDLGNDEKSKRWVYFAISRSWRTWKASLKKKYYRPYHTIRERLQHCPSRVNPDQWASLVTFWGSQEGVARSRRNSTNREAQTMSHTAGTKSFARIRDEARQLNERLSQLPESSQSRTTRDDIFTQVMGEDRRGWVRTFGLGVTPSDIYGPRASIAEVRAAATEARAAAVESARIAEMERAQRIALQEEVVQMRTQLNQLMTWMQSFTGSGPSSSSFPVLLLMTSSVMVLFNGPLAHVHQNQSYKAASRSQNPSPSLLHSLQHPAQQQPPFLPFSHLSRSPSLTACCLTSPDLAAAGHISLLHSLLHSPISHLSLSSLILSLISPSPILLPHHPGAITVAAGPTCAVAELPQPPANPLAHLSLFLHFPFLPFLLCFSLFFSVFFLYFSYSLILLAAHMIELPSHLILSSHFSFHPCCQRISCALISPPQLNGSREGNDTIPWIDELFDRLQGAQYFSKIDLRSGYYQIRGRDRDVQKTAFRTRYGHYEFLVMPFGLTNSPGVFMALMNRVFAPCLDKFTVVFIDDVLVYSRSRDEHAEHLRSSLQILRENQLYAKLSKCEFWLEQVSFLGHIISKEGLSVDPAKIEAVVSWQSPKSVADIRSQNPSPSLLHSLQHPAQQQPPFLSFSHLSRSPSLTACCLTSPDLAAAGHISLLHSLLHSPISHLSLSSLILSLISPSPILLPHRPGAITVVAGPTCAVAELPQPPANPLAHLSLFLHFPFLPFLLCFSLFFSVFFLYFSYSLILLAAHMIELPSHLILSSHFSFHPCCQRGGVTSQPQKGLAQPDQQQGASSFTLQLVQRTPEETLTSVQKSIHEDMRNLHIELLRQFHIQETEMSSVLNSVLEKQAELMKEVQALRKEHQQLRQLL</sequence>
<dbReference type="AlphaFoldDB" id="A0A443PJD9"/>
<keyword evidence="1" id="KW-0175">Coiled coil</keyword>
<dbReference type="STRING" id="337451.A0A443PJD9"/>
<reference evidence="5 6" key="1">
    <citation type="journal article" date="2019" name="Nat. Plants">
        <title>Stout camphor tree genome fills gaps in understanding of flowering plant genome evolution.</title>
        <authorList>
            <person name="Chaw S.M."/>
            <person name="Liu Y.C."/>
            <person name="Wu Y.W."/>
            <person name="Wang H.Y."/>
            <person name="Lin C.I."/>
            <person name="Wu C.S."/>
            <person name="Ke H.M."/>
            <person name="Chang L.Y."/>
            <person name="Hsu C.Y."/>
            <person name="Yang H.T."/>
            <person name="Sudianto E."/>
            <person name="Hsu M.H."/>
            <person name="Wu K.P."/>
            <person name="Wang L.N."/>
            <person name="Leebens-Mack J.H."/>
            <person name="Tsai I.J."/>
        </authorList>
    </citation>
    <scope>NUCLEOTIDE SEQUENCE [LARGE SCALE GENOMIC DNA]</scope>
    <source>
        <strain evidence="6">cv. Chaw 1501</strain>
        <tissue evidence="5">Young leaves</tissue>
    </source>
</reference>
<feature type="region of interest" description="Disordered" evidence="2">
    <location>
        <begin position="345"/>
        <end position="365"/>
    </location>
</feature>
<evidence type="ECO:0000256" key="2">
    <source>
        <dbReference type="SAM" id="MobiDB-lite"/>
    </source>
</evidence>
<feature type="compositionally biased region" description="Polar residues" evidence="2">
    <location>
        <begin position="19"/>
        <end position="28"/>
    </location>
</feature>
<feature type="transmembrane region" description="Helical" evidence="3">
    <location>
        <begin position="472"/>
        <end position="499"/>
    </location>
</feature>
<dbReference type="InterPro" id="IPR043128">
    <property type="entry name" value="Rev_trsase/Diguanyl_cyclase"/>
</dbReference>
<evidence type="ECO:0000256" key="1">
    <source>
        <dbReference type="SAM" id="Coils"/>
    </source>
</evidence>
<keyword evidence="5" id="KW-0695">RNA-directed DNA polymerase</keyword>
<dbReference type="SUPFAM" id="SSF56672">
    <property type="entry name" value="DNA/RNA polymerases"/>
    <property type="match status" value="1"/>
</dbReference>
<evidence type="ECO:0000313" key="5">
    <source>
        <dbReference type="EMBL" id="RWR90875.1"/>
    </source>
</evidence>
<dbReference type="GO" id="GO:0003964">
    <property type="term" value="F:RNA-directed DNA polymerase activity"/>
    <property type="evidence" value="ECO:0007669"/>
    <property type="project" value="UniProtKB-KW"/>
</dbReference>
<dbReference type="OrthoDB" id="2431547at2759"/>
<evidence type="ECO:0000256" key="3">
    <source>
        <dbReference type="SAM" id="Phobius"/>
    </source>
</evidence>
<organism evidence="5 6">
    <name type="scientific">Cinnamomum micranthum f. kanehirae</name>
    <dbReference type="NCBI Taxonomy" id="337451"/>
    <lineage>
        <taxon>Eukaryota</taxon>
        <taxon>Viridiplantae</taxon>
        <taxon>Streptophyta</taxon>
        <taxon>Embryophyta</taxon>
        <taxon>Tracheophyta</taxon>
        <taxon>Spermatophyta</taxon>
        <taxon>Magnoliopsida</taxon>
        <taxon>Magnoliidae</taxon>
        <taxon>Laurales</taxon>
        <taxon>Lauraceae</taxon>
        <taxon>Cinnamomum</taxon>
    </lineage>
</organism>
<keyword evidence="5" id="KW-0548">Nucleotidyltransferase</keyword>
<feature type="compositionally biased region" description="Polar residues" evidence="2">
    <location>
        <begin position="1"/>
        <end position="11"/>
    </location>
</feature>
<feature type="domain" description="Reverse transcriptase" evidence="4">
    <location>
        <begin position="532"/>
        <end position="676"/>
    </location>
</feature>
<dbReference type="Proteomes" id="UP000283530">
    <property type="component" value="Unassembled WGS sequence"/>
</dbReference>
<comment type="caution">
    <text evidence="5">The sequence shown here is derived from an EMBL/GenBank/DDBJ whole genome shotgun (WGS) entry which is preliminary data.</text>
</comment>
<dbReference type="PANTHER" id="PTHR24559:SF444">
    <property type="entry name" value="REVERSE TRANSCRIPTASE DOMAIN-CONTAINING PROTEIN"/>
    <property type="match status" value="1"/>
</dbReference>
<dbReference type="Pfam" id="PF00078">
    <property type="entry name" value="RVT_1"/>
    <property type="match status" value="1"/>
</dbReference>
<feature type="region of interest" description="Disordered" evidence="2">
    <location>
        <begin position="1"/>
        <end position="35"/>
    </location>
</feature>
<dbReference type="InterPro" id="IPR004252">
    <property type="entry name" value="Probable_transposase_24"/>
</dbReference>
<dbReference type="PANTHER" id="PTHR24559">
    <property type="entry name" value="TRANSPOSON TY3-I GAG-POL POLYPROTEIN"/>
    <property type="match status" value="1"/>
</dbReference>
<gene>
    <name evidence="5" type="ORF">CKAN_02000200</name>
</gene>
<proteinExistence type="predicted"/>
<name>A0A443PJD9_9MAGN</name>
<keyword evidence="3" id="KW-0472">Membrane</keyword>